<dbReference type="RefSeq" id="WP_074242379.1">
    <property type="nucleotide sequence ID" value="NZ_FSRA01000002.1"/>
</dbReference>
<protein>
    <recommendedName>
        <fullName evidence="4">Type 1 periplasmic binding fold superfamily protein</fullName>
    </recommendedName>
</protein>
<accession>A0A1N6K5T1</accession>
<dbReference type="EMBL" id="FSRA01000002">
    <property type="protein sequence ID" value="SIO51793.1"/>
    <property type="molecule type" value="Genomic_DNA"/>
</dbReference>
<dbReference type="PROSITE" id="PS51257">
    <property type="entry name" value="PROKAR_LIPOPROTEIN"/>
    <property type="match status" value="1"/>
</dbReference>
<feature type="chain" id="PRO_5012545921" description="Type 1 periplasmic binding fold superfamily protein" evidence="1">
    <location>
        <begin position="21"/>
        <end position="195"/>
    </location>
</feature>
<reference evidence="3" key="1">
    <citation type="submission" date="2016-11" db="EMBL/GenBank/DDBJ databases">
        <authorList>
            <person name="Varghese N."/>
            <person name="Submissions S."/>
        </authorList>
    </citation>
    <scope>NUCLEOTIDE SEQUENCE [LARGE SCALE GENOMIC DNA]</scope>
    <source>
        <strain evidence="3">DSM 24787</strain>
    </source>
</reference>
<name>A0A1N6K5T1_9BACT</name>
<dbReference type="AlphaFoldDB" id="A0A1N6K5T1"/>
<sequence length="195" mass="21192">MKKNFARLFLFAALFTLVFAACKKEKNDTPTENANEEITTLKLTFTNAANAADVVTATWKDLDGIAGNPPVIDKINLKVNTTYNVTTELLDERKNPADNVTAEIEEEGDEHRVFHLFYTTATAAVKDSLSTVATVTPLDKDSKNLPIGLKISMATKAAAFTGFLNVVVRHQPGAKDGTYAPGSTDVLTIFPVEIK</sequence>
<feature type="signal peptide" evidence="1">
    <location>
        <begin position="1"/>
        <end position="20"/>
    </location>
</feature>
<dbReference type="OrthoDB" id="713689at2"/>
<keyword evidence="1" id="KW-0732">Signal</keyword>
<evidence type="ECO:0000256" key="1">
    <source>
        <dbReference type="SAM" id="SignalP"/>
    </source>
</evidence>
<evidence type="ECO:0000313" key="2">
    <source>
        <dbReference type="EMBL" id="SIO51793.1"/>
    </source>
</evidence>
<dbReference type="Proteomes" id="UP000185003">
    <property type="component" value="Unassembled WGS sequence"/>
</dbReference>
<organism evidence="2 3">
    <name type="scientific">Chitinophaga niabensis</name>
    <dbReference type="NCBI Taxonomy" id="536979"/>
    <lineage>
        <taxon>Bacteria</taxon>
        <taxon>Pseudomonadati</taxon>
        <taxon>Bacteroidota</taxon>
        <taxon>Chitinophagia</taxon>
        <taxon>Chitinophagales</taxon>
        <taxon>Chitinophagaceae</taxon>
        <taxon>Chitinophaga</taxon>
    </lineage>
</organism>
<dbReference type="STRING" id="536979.SAMN04488055_5112"/>
<keyword evidence="3" id="KW-1185">Reference proteome</keyword>
<gene>
    <name evidence="2" type="ORF">SAMN04488055_5112</name>
</gene>
<proteinExistence type="predicted"/>
<evidence type="ECO:0000313" key="3">
    <source>
        <dbReference type="Proteomes" id="UP000185003"/>
    </source>
</evidence>
<evidence type="ECO:0008006" key="4">
    <source>
        <dbReference type="Google" id="ProtNLM"/>
    </source>
</evidence>